<feature type="binding site" evidence="6">
    <location>
        <begin position="274"/>
        <end position="281"/>
    </location>
    <ligand>
        <name>FAD</name>
        <dbReference type="ChEBI" id="CHEBI:57692"/>
    </ligand>
</feature>
<dbReference type="GO" id="GO:0033539">
    <property type="term" value="P:fatty acid beta-oxidation using acyl-CoA dehydrogenase"/>
    <property type="evidence" value="ECO:0007669"/>
    <property type="project" value="TreeGrafter"/>
</dbReference>
<dbReference type="InterPro" id="IPR014730">
    <property type="entry name" value="ETF_a/b_N"/>
</dbReference>
<keyword evidence="5" id="KW-0249">Electron transport</keyword>
<feature type="binding site" evidence="6">
    <location>
        <begin position="257"/>
        <end position="261"/>
    </location>
    <ligand>
        <name>FAD</name>
        <dbReference type="ChEBI" id="CHEBI:57692"/>
    </ligand>
</feature>
<keyword evidence="4 6" id="KW-0274">FAD</keyword>
<evidence type="ECO:0000256" key="3">
    <source>
        <dbReference type="ARBA" id="ARBA00022630"/>
    </source>
</evidence>
<dbReference type="Pfam" id="PF00766">
    <property type="entry name" value="ETF_alpha"/>
    <property type="match status" value="1"/>
</dbReference>
<dbReference type="PROSITE" id="PS00696">
    <property type="entry name" value="ETF_ALPHA"/>
    <property type="match status" value="1"/>
</dbReference>
<dbReference type="Pfam" id="PF01012">
    <property type="entry name" value="ETF"/>
    <property type="match status" value="1"/>
</dbReference>
<dbReference type="AlphaFoldDB" id="A0A4R2L9Q9"/>
<evidence type="ECO:0000259" key="7">
    <source>
        <dbReference type="SMART" id="SM00893"/>
    </source>
</evidence>
<evidence type="ECO:0000256" key="2">
    <source>
        <dbReference type="ARBA" id="ARBA00022448"/>
    </source>
</evidence>
<name>A0A4R2L9Q9_9FIRM</name>
<proteinExistence type="inferred from homology"/>
<dbReference type="InterPro" id="IPR033947">
    <property type="entry name" value="ETF_alpha_N"/>
</dbReference>
<dbReference type="PIRSF" id="PIRSF000089">
    <property type="entry name" value="Electra_flavoP_a"/>
    <property type="match status" value="1"/>
</dbReference>
<feature type="domain" description="Electron transfer flavoprotein alpha/beta-subunit N-terminal" evidence="7">
    <location>
        <begin position="5"/>
        <end position="194"/>
    </location>
</feature>
<dbReference type="OrthoDB" id="9770286at2"/>
<dbReference type="Proteomes" id="UP000295711">
    <property type="component" value="Unassembled WGS sequence"/>
</dbReference>
<dbReference type="RefSeq" id="WP_132091117.1">
    <property type="nucleotide sequence ID" value="NZ_JANKAQ010000008.1"/>
</dbReference>
<dbReference type="InterPro" id="IPR018206">
    <property type="entry name" value="ETF_asu_C_CS"/>
</dbReference>
<evidence type="ECO:0000256" key="5">
    <source>
        <dbReference type="ARBA" id="ARBA00022982"/>
    </source>
</evidence>
<dbReference type="Gene3D" id="3.40.50.1220">
    <property type="entry name" value="TPP-binding domain"/>
    <property type="match status" value="1"/>
</dbReference>
<organism evidence="8 9">
    <name type="scientific">Frisingicoccus caecimuris</name>
    <dbReference type="NCBI Taxonomy" id="1796636"/>
    <lineage>
        <taxon>Bacteria</taxon>
        <taxon>Bacillati</taxon>
        <taxon>Bacillota</taxon>
        <taxon>Clostridia</taxon>
        <taxon>Lachnospirales</taxon>
        <taxon>Lachnospiraceae</taxon>
        <taxon>Frisingicoccus</taxon>
    </lineage>
</organism>
<reference evidence="8 9" key="1">
    <citation type="submission" date="2019-03" db="EMBL/GenBank/DDBJ databases">
        <title>Genomic Encyclopedia of Type Strains, Phase IV (KMG-IV): sequencing the most valuable type-strain genomes for metagenomic binning, comparative biology and taxonomic classification.</title>
        <authorList>
            <person name="Goeker M."/>
        </authorList>
    </citation>
    <scope>NUCLEOTIDE SEQUENCE [LARGE SCALE GENOMIC DNA]</scope>
    <source>
        <strain evidence="8 9">DSM 28559</strain>
    </source>
</reference>
<comment type="caution">
    <text evidence="8">The sequence shown here is derived from an EMBL/GenBank/DDBJ whole genome shotgun (WGS) entry which is preliminary data.</text>
</comment>
<dbReference type="InterPro" id="IPR029035">
    <property type="entry name" value="DHS-like_NAD/FAD-binding_dom"/>
</dbReference>
<dbReference type="SMART" id="SM00893">
    <property type="entry name" value="ETF"/>
    <property type="match status" value="1"/>
</dbReference>
<protein>
    <submittedName>
        <fullName evidence="8">Electron transfer flavoprotein alpha subunit apoprotein</fullName>
    </submittedName>
</protein>
<dbReference type="GO" id="GO:0050660">
    <property type="term" value="F:flavin adenine dinucleotide binding"/>
    <property type="evidence" value="ECO:0007669"/>
    <property type="project" value="InterPro"/>
</dbReference>
<evidence type="ECO:0000256" key="6">
    <source>
        <dbReference type="PIRSR" id="PIRSR000089-1"/>
    </source>
</evidence>
<dbReference type="Gene3D" id="3.40.50.620">
    <property type="entry name" value="HUPs"/>
    <property type="match status" value="1"/>
</dbReference>
<dbReference type="InterPro" id="IPR001308">
    <property type="entry name" value="ETF_a/FixB"/>
</dbReference>
<dbReference type="SUPFAM" id="SSF52467">
    <property type="entry name" value="DHS-like NAD/FAD-binding domain"/>
    <property type="match status" value="1"/>
</dbReference>
<keyword evidence="9" id="KW-1185">Reference proteome</keyword>
<comment type="similarity">
    <text evidence="1">Belongs to the ETF alpha-subunit/FixB family.</text>
</comment>
<keyword evidence="3" id="KW-0285">Flavoprotein</keyword>
<feature type="binding site" evidence="6">
    <location>
        <position position="295"/>
    </location>
    <ligand>
        <name>FAD</name>
        <dbReference type="ChEBI" id="CHEBI:57692"/>
    </ligand>
</feature>
<dbReference type="PANTHER" id="PTHR43153">
    <property type="entry name" value="ELECTRON TRANSFER FLAVOPROTEIN ALPHA"/>
    <property type="match status" value="1"/>
</dbReference>
<dbReference type="SUPFAM" id="SSF52402">
    <property type="entry name" value="Adenine nucleotide alpha hydrolases-like"/>
    <property type="match status" value="1"/>
</dbReference>
<keyword evidence="2" id="KW-0813">Transport</keyword>
<evidence type="ECO:0000256" key="4">
    <source>
        <dbReference type="ARBA" id="ARBA00022827"/>
    </source>
</evidence>
<dbReference type="EMBL" id="SLXA01000006">
    <property type="protein sequence ID" value="TCO84577.1"/>
    <property type="molecule type" value="Genomic_DNA"/>
</dbReference>
<evidence type="ECO:0000313" key="8">
    <source>
        <dbReference type="EMBL" id="TCO84577.1"/>
    </source>
</evidence>
<dbReference type="InterPro" id="IPR014731">
    <property type="entry name" value="ETF_asu_C"/>
</dbReference>
<dbReference type="PANTHER" id="PTHR43153:SF1">
    <property type="entry name" value="ELECTRON TRANSFER FLAVOPROTEIN SUBUNIT ALPHA, MITOCHONDRIAL"/>
    <property type="match status" value="1"/>
</dbReference>
<sequence>MSKNVYVFAEQRDGVIQKVAYELIGKARELADALGQEVVAVVLGDGIQAAAAELFKFGADQVIAVDAPVLGEYSTEPYAKAMNAIIKAKEPEIVIYGATAIGRDLAPRVSARVHTGLTADCTKLEIDEETKGLWMTRPAFGGNIMATIVCPNFRPQMATVRPGVMKALEEDASKTGTVEVFDAGVSEADMNIKIREVVKDTKKTVDITEAKILVSGGRGIGGPEGFGMLKELADELGGEIASSRACVDAGWIDRDRQVGQTGKTVRPNLYIAAGISGAIQHAAGMEDSDLIIAINKNNTAPIFEVADVGIVGDCTAIIPKLTEALKKLEK</sequence>
<dbReference type="FunFam" id="3.40.50.1220:FF:000001">
    <property type="entry name" value="Electron transfer flavoprotein, alpha subunit"/>
    <property type="match status" value="1"/>
</dbReference>
<gene>
    <name evidence="8" type="ORF">EV212_1063</name>
</gene>
<evidence type="ECO:0000313" key="9">
    <source>
        <dbReference type="Proteomes" id="UP000295711"/>
    </source>
</evidence>
<dbReference type="InterPro" id="IPR014729">
    <property type="entry name" value="Rossmann-like_a/b/a_fold"/>
</dbReference>
<feature type="binding site" evidence="6">
    <location>
        <begin position="243"/>
        <end position="244"/>
    </location>
    <ligand>
        <name>FAD</name>
        <dbReference type="ChEBI" id="CHEBI:57692"/>
    </ligand>
</feature>
<feature type="binding site" evidence="6">
    <location>
        <position position="218"/>
    </location>
    <ligand>
        <name>FAD</name>
        <dbReference type="ChEBI" id="CHEBI:57692"/>
    </ligand>
</feature>
<accession>A0A4R2L9Q9</accession>
<dbReference type="CDD" id="cd01715">
    <property type="entry name" value="ETF_alpha"/>
    <property type="match status" value="1"/>
</dbReference>
<dbReference type="GO" id="GO:0009055">
    <property type="term" value="F:electron transfer activity"/>
    <property type="evidence" value="ECO:0007669"/>
    <property type="project" value="InterPro"/>
</dbReference>
<comment type="cofactor">
    <cofactor evidence="6">
        <name>FAD</name>
        <dbReference type="ChEBI" id="CHEBI:57692"/>
    </cofactor>
    <text evidence="6">Binds 1 FAD per dimer.</text>
</comment>
<evidence type="ECO:0000256" key="1">
    <source>
        <dbReference type="ARBA" id="ARBA00005817"/>
    </source>
</evidence>